<accession>A0A162CUH9</accession>
<comment type="similarity">
    <text evidence="3 7">Belongs to the metallo-dependent hydrolases superfamily. Uronate isomerase family.</text>
</comment>
<dbReference type="SUPFAM" id="SSF51556">
    <property type="entry name" value="Metallo-dependent hydrolases"/>
    <property type="match status" value="1"/>
</dbReference>
<dbReference type="Gene3D" id="1.10.2020.10">
    <property type="entry name" value="uronate isomerase, domain 2, chain A"/>
    <property type="match status" value="1"/>
</dbReference>
<evidence type="ECO:0000256" key="5">
    <source>
        <dbReference type="ARBA" id="ARBA00020555"/>
    </source>
</evidence>
<dbReference type="InterPro" id="IPR032466">
    <property type="entry name" value="Metal_Hydrolase"/>
</dbReference>
<dbReference type="Gene3D" id="3.20.20.140">
    <property type="entry name" value="Metal-dependent hydrolases"/>
    <property type="match status" value="1"/>
</dbReference>
<dbReference type="GO" id="GO:0019698">
    <property type="term" value="P:D-galacturonate catabolic process"/>
    <property type="evidence" value="ECO:0007669"/>
    <property type="project" value="TreeGrafter"/>
</dbReference>
<comment type="caution">
    <text evidence="8">The sequence shown here is derived from an EMBL/GenBank/DDBJ whole genome shotgun (WGS) entry which is preliminary data.</text>
</comment>
<dbReference type="Pfam" id="PF02614">
    <property type="entry name" value="UxaC"/>
    <property type="match status" value="1"/>
</dbReference>
<evidence type="ECO:0000256" key="4">
    <source>
        <dbReference type="ARBA" id="ARBA00012546"/>
    </source>
</evidence>
<dbReference type="NCBIfam" id="NF002794">
    <property type="entry name" value="PRK02925.1"/>
    <property type="match status" value="1"/>
</dbReference>
<keyword evidence="6 7" id="KW-0413">Isomerase</keyword>
<evidence type="ECO:0000313" key="8">
    <source>
        <dbReference type="EMBL" id="KYG26696.1"/>
    </source>
</evidence>
<protein>
    <recommendedName>
        <fullName evidence="5 7">Uronate isomerase</fullName>
        <ecNumber evidence="4 7">5.3.1.12</ecNumber>
    </recommendedName>
    <alternativeName>
        <fullName evidence="7">Glucuronate isomerase</fullName>
    </alternativeName>
    <alternativeName>
        <fullName evidence="7">Uronic isomerase</fullName>
    </alternativeName>
</protein>
<proteinExistence type="inferred from homology"/>
<reference evidence="8" key="1">
    <citation type="submission" date="2016-02" db="EMBL/GenBank/DDBJ databases">
        <title>Genome sequence of Bacillus trypoxylicola KCTC 13244(T).</title>
        <authorList>
            <person name="Jeong H."/>
            <person name="Park S.-H."/>
            <person name="Choi S.-K."/>
        </authorList>
    </citation>
    <scope>NUCLEOTIDE SEQUENCE [LARGE SCALE GENOMIC DNA]</scope>
    <source>
        <strain evidence="8">KCTC 13244</strain>
    </source>
</reference>
<dbReference type="STRING" id="519424.AZF04_12285"/>
<gene>
    <name evidence="7" type="primary">uxaC</name>
    <name evidence="8" type="ORF">AZF04_12285</name>
</gene>
<dbReference type="EMBL" id="LTAO01000038">
    <property type="protein sequence ID" value="KYG26696.1"/>
    <property type="molecule type" value="Genomic_DNA"/>
</dbReference>
<evidence type="ECO:0000256" key="6">
    <source>
        <dbReference type="ARBA" id="ARBA00023235"/>
    </source>
</evidence>
<dbReference type="EC" id="5.3.1.12" evidence="4 7"/>
<evidence type="ECO:0000256" key="2">
    <source>
        <dbReference type="ARBA" id="ARBA00004892"/>
    </source>
</evidence>
<sequence>MLNSETAKTLYHQYAKDMPIFDYHCHLSPQEIADNKRFSNISEIWLHGDHYKWRAMRTLGIEEKYITGDASDKEKFLAWAKTVPYTIGNPLYHWTHTELKRYFGIDKLLSEETAEEIWEECNRQLQQSDFSVTTIFEKFNVKLVGTTDDPIDSLEYHQQIKENENIHTKVVPSFRPDKAIEIGRDTFNEYVTQLEEAANMEINQYEDLLAALDNRASFFHENGCRISDHGLQTLPNETASFEEASSIFNKKKQGNELSKKEEEQYRTYTMLHLGKLYHSLGWAMQLHIGAIRNNNIRMFNELGPDTGYDSIFDYHFAESLNGLLSGLEQENQLPKTVIYNLNPTHNYVVATAIGNFQQGGVRAKIQFGSGWWFNDQKDGMLKQMTDLANNGLLSTFVGMLTDSRSFLSYPRHEYFRRTLCDLLGSWIEQGEVPNDMDLVGNIVRDISFNNAKDYFSIQGVE</sequence>
<dbReference type="Proteomes" id="UP000075806">
    <property type="component" value="Unassembled WGS sequence"/>
</dbReference>
<dbReference type="GO" id="GO:0042840">
    <property type="term" value="P:D-glucuronate catabolic process"/>
    <property type="evidence" value="ECO:0007669"/>
    <property type="project" value="TreeGrafter"/>
</dbReference>
<evidence type="ECO:0000256" key="3">
    <source>
        <dbReference type="ARBA" id="ARBA00008397"/>
    </source>
</evidence>
<dbReference type="GO" id="GO:0008880">
    <property type="term" value="F:glucuronate isomerase activity"/>
    <property type="evidence" value="ECO:0007669"/>
    <property type="project" value="UniProtKB-UniRule"/>
</dbReference>
<dbReference type="InterPro" id="IPR003766">
    <property type="entry name" value="Uronate_isomerase"/>
</dbReference>
<comment type="pathway">
    <text evidence="2 7">Carbohydrate metabolism; pentose and glucuronate interconversion.</text>
</comment>
<organism evidence="8 9">
    <name type="scientific">Alkalihalobacillus trypoxylicola</name>
    <dbReference type="NCBI Taxonomy" id="519424"/>
    <lineage>
        <taxon>Bacteria</taxon>
        <taxon>Bacillati</taxon>
        <taxon>Bacillota</taxon>
        <taxon>Bacilli</taxon>
        <taxon>Bacillales</taxon>
        <taxon>Bacillaceae</taxon>
        <taxon>Alkalihalobacillus</taxon>
    </lineage>
</organism>
<evidence type="ECO:0000313" key="9">
    <source>
        <dbReference type="Proteomes" id="UP000075806"/>
    </source>
</evidence>
<comment type="catalytic activity">
    <reaction evidence="1 7">
        <text>D-glucuronate = D-fructuronate</text>
        <dbReference type="Rhea" id="RHEA:13049"/>
        <dbReference type="ChEBI" id="CHEBI:58720"/>
        <dbReference type="ChEBI" id="CHEBI:59863"/>
        <dbReference type="EC" id="5.3.1.12"/>
    </reaction>
</comment>
<comment type="catalytic activity">
    <reaction evidence="7">
        <text>aldehydo-D-galacturonate = keto-D-tagaturonate</text>
        <dbReference type="Rhea" id="RHEA:27702"/>
        <dbReference type="ChEBI" id="CHEBI:12952"/>
        <dbReference type="ChEBI" id="CHEBI:17886"/>
    </reaction>
</comment>
<name>A0A162CUH9_9BACI</name>
<dbReference type="UniPathway" id="UPA00246"/>
<evidence type="ECO:0000256" key="7">
    <source>
        <dbReference type="HAMAP-Rule" id="MF_00675"/>
    </source>
</evidence>
<dbReference type="PANTHER" id="PTHR30068">
    <property type="entry name" value="URONATE ISOMERASE"/>
    <property type="match status" value="1"/>
</dbReference>
<dbReference type="HAMAP" id="MF_00675">
    <property type="entry name" value="UxaC"/>
    <property type="match status" value="1"/>
</dbReference>
<keyword evidence="9" id="KW-1185">Reference proteome</keyword>
<dbReference type="PANTHER" id="PTHR30068:SF4">
    <property type="entry name" value="URONATE ISOMERASE"/>
    <property type="match status" value="1"/>
</dbReference>
<dbReference type="AlphaFoldDB" id="A0A162CUH9"/>
<evidence type="ECO:0000256" key="1">
    <source>
        <dbReference type="ARBA" id="ARBA00001165"/>
    </source>
</evidence>